<name>A0A8H4BLB5_MUCCL</name>
<dbReference type="AlphaFoldDB" id="A0A8H4BLB5"/>
<comment type="caution">
    <text evidence="6">The sequence shown here is derived from an EMBL/GenBank/DDBJ whole genome shotgun (WGS) entry which is preliminary data.</text>
</comment>
<feature type="region of interest" description="Disordered" evidence="1">
    <location>
        <begin position="155"/>
        <end position="192"/>
    </location>
</feature>
<dbReference type="Pfam" id="PF10348">
    <property type="entry name" value="DUF2427"/>
    <property type="match status" value="1"/>
</dbReference>
<accession>A0A8H4BLB5</accession>
<evidence type="ECO:0000256" key="1">
    <source>
        <dbReference type="SAM" id="MobiDB-lite"/>
    </source>
</evidence>
<dbReference type="Pfam" id="PF10355">
    <property type="entry name" value="Ytp1"/>
    <property type="match status" value="1"/>
</dbReference>
<feature type="transmembrane region" description="Helical" evidence="2">
    <location>
        <begin position="394"/>
        <end position="412"/>
    </location>
</feature>
<evidence type="ECO:0000259" key="4">
    <source>
        <dbReference type="Pfam" id="PF10348"/>
    </source>
</evidence>
<feature type="transmembrane region" description="Helical" evidence="2">
    <location>
        <begin position="316"/>
        <end position="335"/>
    </location>
</feature>
<dbReference type="PANTHER" id="PTHR31685">
    <property type="entry name" value="INTEGRAL MEMBRANE PROTEIN (AFU_ORTHOLOGUE AFUA_6G12730)-RELATED"/>
    <property type="match status" value="1"/>
</dbReference>
<feature type="transmembrane region" description="Helical" evidence="2">
    <location>
        <begin position="286"/>
        <end position="304"/>
    </location>
</feature>
<feature type="domain" description="DUF2427" evidence="4">
    <location>
        <begin position="50"/>
        <end position="141"/>
    </location>
</feature>
<feature type="chain" id="PRO_5034046567" description="Cytochrome b561 domain-containing protein" evidence="3">
    <location>
        <begin position="22"/>
        <end position="578"/>
    </location>
</feature>
<feature type="transmembrane region" description="Helical" evidence="2">
    <location>
        <begin position="433"/>
        <end position="453"/>
    </location>
</feature>
<evidence type="ECO:0000259" key="5">
    <source>
        <dbReference type="Pfam" id="PF10355"/>
    </source>
</evidence>
<dbReference type="EMBL" id="JAAECE010000002">
    <property type="protein sequence ID" value="KAF1804462.1"/>
    <property type="molecule type" value="Genomic_DNA"/>
</dbReference>
<evidence type="ECO:0000313" key="7">
    <source>
        <dbReference type="Proteomes" id="UP000469890"/>
    </source>
</evidence>
<feature type="transmembrane region" description="Helical" evidence="2">
    <location>
        <begin position="539"/>
        <end position="561"/>
    </location>
</feature>
<organism evidence="6 7">
    <name type="scientific">Mucor circinelloides f. lusitanicus</name>
    <name type="common">Mucor racemosus var. lusitanicus</name>
    <dbReference type="NCBI Taxonomy" id="29924"/>
    <lineage>
        <taxon>Eukaryota</taxon>
        <taxon>Fungi</taxon>
        <taxon>Fungi incertae sedis</taxon>
        <taxon>Mucoromycota</taxon>
        <taxon>Mucoromycotina</taxon>
        <taxon>Mucoromycetes</taxon>
        <taxon>Mucorales</taxon>
        <taxon>Mucorineae</taxon>
        <taxon>Mucoraceae</taxon>
        <taxon>Mucor</taxon>
    </lineage>
</organism>
<keyword evidence="2" id="KW-0472">Membrane</keyword>
<evidence type="ECO:0008006" key="8">
    <source>
        <dbReference type="Google" id="ProtNLM"/>
    </source>
</evidence>
<dbReference type="Gene3D" id="1.20.120.1770">
    <property type="match status" value="1"/>
</dbReference>
<dbReference type="Proteomes" id="UP000469890">
    <property type="component" value="Unassembled WGS sequence"/>
</dbReference>
<evidence type="ECO:0000313" key="6">
    <source>
        <dbReference type="EMBL" id="KAF1804462.1"/>
    </source>
</evidence>
<feature type="transmembrane region" description="Helical" evidence="2">
    <location>
        <begin position="505"/>
        <end position="527"/>
    </location>
</feature>
<gene>
    <name evidence="6" type="ORF">FB192DRAFT_1433040</name>
</gene>
<keyword evidence="2" id="KW-1133">Transmembrane helix</keyword>
<dbReference type="CDD" id="cd08760">
    <property type="entry name" value="Cyt_b561_FRRS1_like"/>
    <property type="match status" value="1"/>
</dbReference>
<feature type="transmembrane region" description="Helical" evidence="2">
    <location>
        <begin position="120"/>
        <end position="138"/>
    </location>
</feature>
<dbReference type="InterPro" id="IPR018827">
    <property type="entry name" value="YTP1_C"/>
</dbReference>
<feature type="signal peptide" evidence="3">
    <location>
        <begin position="1"/>
        <end position="21"/>
    </location>
</feature>
<protein>
    <recommendedName>
        <fullName evidence="8">Cytochrome b561 domain-containing protein</fullName>
    </recommendedName>
</protein>
<feature type="transmembrane region" description="Helical" evidence="2">
    <location>
        <begin position="90"/>
        <end position="108"/>
    </location>
</feature>
<keyword evidence="2" id="KW-0812">Transmembrane</keyword>
<dbReference type="PANTHER" id="PTHR31685:SF3">
    <property type="entry name" value="INTEGRAL MEMBRANE PROTEIN (AFU_ORTHOLOGUE AFUA_6G12730)"/>
    <property type="match status" value="1"/>
</dbReference>
<dbReference type="InterPro" id="IPR018825">
    <property type="entry name" value="DUF2427"/>
</dbReference>
<sequence length="578" mass="65342">MVKFNNILTLMLCCLMRLATAQHDHMAMDETVPKFNATGDEPMSYALFPDDKSYFYIHVTMMVIAFWILMPIGIMLGIAKSSLHVPVQMLAFCFAMVGFFFAKLYGHSTPHLYKGNSHHTLGWILFLFLIAQMSVGVVRKVANAIGRSSSNHYERLQEEHHQSLQHSASSSSASSSSDSGSHGATSDRHSEASGETLHMNEFEFDKHHGARHHYDDEDQDQEQEEHHLVSNMSSTTAQKEPIVMRMFNAVSPYIPSIVKNSFVMLAYNPFTKVVCRYFHMIMGRTFIVLIFVQTLSGLVVYHGVCRSWEVLGCIAHLIKGGIFYFYGIATFGRYLGAFANRGWAWNRLDGASGYSFEMIESSLIFVYGITNTWMEHFGQDSAWTHKDLEHASLAFMWWWCGLIGILVESRAIRRLLERTILTKTNTQAPSQGYSLNPFPALTVVFTGLSMGLHHQETAYSTNIHFMWGLLLGLAAICRFITYLTLYRNAPTDAQPSRPPSELIGAFLLIAGSILFMASNSGTILWLRRNNVDSMFLMNVIVALTSMTLIYVATLQIIKAWAEKREDAKKQSIEQQSQF</sequence>
<feature type="transmembrane region" description="Helical" evidence="2">
    <location>
        <begin position="55"/>
        <end position="78"/>
    </location>
</feature>
<evidence type="ECO:0000256" key="2">
    <source>
        <dbReference type="SAM" id="Phobius"/>
    </source>
</evidence>
<feature type="domain" description="Protein YTP1-like C-terminal" evidence="5">
    <location>
        <begin position="290"/>
        <end position="558"/>
    </location>
</feature>
<feature type="compositionally biased region" description="Low complexity" evidence="1">
    <location>
        <begin position="166"/>
        <end position="184"/>
    </location>
</feature>
<keyword evidence="3" id="KW-0732">Signal</keyword>
<reference evidence="6 7" key="1">
    <citation type="submission" date="2019-09" db="EMBL/GenBank/DDBJ databases">
        <authorList>
            <consortium name="DOE Joint Genome Institute"/>
            <person name="Mondo S.J."/>
            <person name="Navarro-Mendoza M.I."/>
            <person name="Perez-Arques C."/>
            <person name="Panchal S."/>
            <person name="Nicolas F.E."/>
            <person name="Ganguly P."/>
            <person name="Pangilinan J."/>
            <person name="Grigoriev I."/>
            <person name="Heitman J."/>
            <person name="Sanya K."/>
            <person name="Garre V."/>
        </authorList>
    </citation>
    <scope>NUCLEOTIDE SEQUENCE [LARGE SCALE GENOMIC DNA]</scope>
    <source>
        <strain evidence="6 7">MU402</strain>
    </source>
</reference>
<feature type="transmembrane region" description="Helical" evidence="2">
    <location>
        <begin position="465"/>
        <end position="485"/>
    </location>
</feature>
<evidence type="ECO:0000256" key="3">
    <source>
        <dbReference type="SAM" id="SignalP"/>
    </source>
</evidence>
<proteinExistence type="predicted"/>